<feature type="transmembrane region" description="Helical" evidence="1">
    <location>
        <begin position="59"/>
        <end position="79"/>
    </location>
</feature>
<dbReference type="GO" id="GO:0016747">
    <property type="term" value="F:acyltransferase activity, transferring groups other than amino-acyl groups"/>
    <property type="evidence" value="ECO:0007669"/>
    <property type="project" value="InterPro"/>
</dbReference>
<evidence type="ECO:0000259" key="2">
    <source>
        <dbReference type="Pfam" id="PF01757"/>
    </source>
</evidence>
<dbReference type="OrthoDB" id="9796461at2"/>
<dbReference type="InterPro" id="IPR002656">
    <property type="entry name" value="Acyl_transf_3_dom"/>
</dbReference>
<reference evidence="3 4" key="1">
    <citation type="submission" date="2019-01" db="EMBL/GenBank/DDBJ databases">
        <authorList>
            <person name="Chen W.-M."/>
        </authorList>
    </citation>
    <scope>NUCLEOTIDE SEQUENCE [LARGE SCALE GENOMIC DNA]</scope>
    <source>
        <strain evidence="3 4">FSY-9</strain>
    </source>
</reference>
<evidence type="ECO:0000256" key="1">
    <source>
        <dbReference type="SAM" id="Phobius"/>
    </source>
</evidence>
<dbReference type="Proteomes" id="UP000282837">
    <property type="component" value="Unassembled WGS sequence"/>
</dbReference>
<keyword evidence="3" id="KW-0012">Acyltransferase</keyword>
<feature type="transmembrane region" description="Helical" evidence="1">
    <location>
        <begin position="236"/>
        <end position="254"/>
    </location>
</feature>
<keyword evidence="3" id="KW-0808">Transferase</keyword>
<dbReference type="EMBL" id="SACO01000013">
    <property type="protein sequence ID" value="RVU03680.1"/>
    <property type="molecule type" value="Genomic_DNA"/>
</dbReference>
<proteinExistence type="predicted"/>
<name>A0A3S2Y6Z7_9SPHN</name>
<keyword evidence="4" id="KW-1185">Reference proteome</keyword>
<feature type="transmembrane region" description="Helical" evidence="1">
    <location>
        <begin position="334"/>
        <end position="362"/>
    </location>
</feature>
<feature type="transmembrane region" description="Helical" evidence="1">
    <location>
        <begin position="169"/>
        <end position="185"/>
    </location>
</feature>
<sequence>MSLRYVKISESMSSWLDFFRCFCAFLVLLSHVSHRVVVHFRDLDPAAVNALMYIMYMPSSFGVGAVMIFFVLSGFLVGGSAFKKIQAGNFSWRDFVVARLARLWIVLIPSLLLTRLLPRITESLGIIDRAEIDSALDLFSFSCNVAFLQLVACDPYGNNGALWSLFNEFWYYIAWPILMMAFALCGFKKIIMPFFILVLALIVSFYQKDGANFLLYFFVWVFGVAAGVCKFPKILGGEKIALVIFVVAVVLWRLKVNGDSRNEFFGHNFYYDAFLGFSFANLMNRMAFSVNLVRPPAILPTRRFAEFSFSLYCTHTPVVEFICKLHRILSGRSLPFLVVNQLSIGIFLICVCVCVVFAYAFYWVTERHTARFCALLSGVVDFALKAASVSGIKFRRRLAGGQAWF</sequence>
<protein>
    <submittedName>
        <fullName evidence="3">Acyltransferase</fullName>
    </submittedName>
</protein>
<keyword evidence="1" id="KW-1133">Transmembrane helix</keyword>
<keyword evidence="1" id="KW-0812">Transmembrane</keyword>
<gene>
    <name evidence="3" type="ORF">EOE18_15280</name>
</gene>
<evidence type="ECO:0000313" key="3">
    <source>
        <dbReference type="EMBL" id="RVU03680.1"/>
    </source>
</evidence>
<dbReference type="AlphaFoldDB" id="A0A3S2Y6Z7"/>
<evidence type="ECO:0000313" key="4">
    <source>
        <dbReference type="Proteomes" id="UP000282837"/>
    </source>
</evidence>
<dbReference type="RefSeq" id="WP_127711091.1">
    <property type="nucleotide sequence ID" value="NZ_SACO01000013.1"/>
</dbReference>
<organism evidence="3 4">
    <name type="scientific">Novosphingobium umbonatum</name>
    <dbReference type="NCBI Taxonomy" id="1908524"/>
    <lineage>
        <taxon>Bacteria</taxon>
        <taxon>Pseudomonadati</taxon>
        <taxon>Pseudomonadota</taxon>
        <taxon>Alphaproteobacteria</taxon>
        <taxon>Sphingomonadales</taxon>
        <taxon>Sphingomonadaceae</taxon>
        <taxon>Novosphingobium</taxon>
    </lineage>
</organism>
<dbReference type="Pfam" id="PF01757">
    <property type="entry name" value="Acyl_transf_3"/>
    <property type="match status" value="1"/>
</dbReference>
<keyword evidence="1" id="KW-0472">Membrane</keyword>
<comment type="caution">
    <text evidence="3">The sequence shown here is derived from an EMBL/GenBank/DDBJ whole genome shotgun (WGS) entry which is preliminary data.</text>
</comment>
<accession>A0A3S2Y6Z7</accession>
<feature type="transmembrane region" description="Helical" evidence="1">
    <location>
        <begin position="213"/>
        <end position="229"/>
    </location>
</feature>
<feature type="transmembrane region" description="Helical" evidence="1">
    <location>
        <begin position="100"/>
        <end position="117"/>
    </location>
</feature>
<feature type="domain" description="Acyltransferase 3" evidence="2">
    <location>
        <begin position="14"/>
        <end position="363"/>
    </location>
</feature>